<evidence type="ECO:0008006" key="5">
    <source>
        <dbReference type="Google" id="ProtNLM"/>
    </source>
</evidence>
<feature type="transmembrane region" description="Helical" evidence="2">
    <location>
        <begin position="231"/>
        <end position="249"/>
    </location>
</feature>
<dbReference type="PANTHER" id="PTHR31495:SF0">
    <property type="entry name" value="BINDING PROTEIN CALEOSIN, PUTATIVE (AFU_ORTHOLOGUE AFUA_5G13750)-RELATED"/>
    <property type="match status" value="1"/>
</dbReference>
<evidence type="ECO:0000313" key="4">
    <source>
        <dbReference type="Proteomes" id="UP001274830"/>
    </source>
</evidence>
<sequence>MMEDHGIIATALVAMPDRHNGDLNAAPKIKRLVQQHGKLIDEYPPEKPYNVCVDTVPLTIERLPYIPAKDSKLIDPGTARATLAPSAECPYGTQDNDWAERHAHMTVVQQHCSYWDKDADGIIWPSDTWRGVRAWGWNWFLSAIAVFIINFNLSYPTIPGSILPDPFFRIYLKQVHKCKHGSDSQSYDAEGRFVPQNFENLFAKYDSGNKGGLDVYDVARALKGYRFAFDFFGWSAAMFEWLAVYFLLWPEDGIMRKEDVRRVFDGSIFQQKADEYAEKCARNGRVRKAIKYGRTGY</sequence>
<dbReference type="EMBL" id="JAUTXT010000030">
    <property type="protein sequence ID" value="KAK3672791.1"/>
    <property type="molecule type" value="Genomic_DNA"/>
</dbReference>
<keyword evidence="2" id="KW-1133">Transmembrane helix</keyword>
<dbReference type="GO" id="GO:0004497">
    <property type="term" value="F:monooxygenase activity"/>
    <property type="evidence" value="ECO:0007669"/>
    <property type="project" value="TreeGrafter"/>
</dbReference>
<dbReference type="InterPro" id="IPR007736">
    <property type="entry name" value="Caleosin-related"/>
</dbReference>
<gene>
    <name evidence="3" type="ORF">LTR78_007377</name>
</gene>
<keyword evidence="2" id="KW-0472">Membrane</keyword>
<comment type="caution">
    <text evidence="3">The sequence shown here is derived from an EMBL/GenBank/DDBJ whole genome shotgun (WGS) entry which is preliminary data.</text>
</comment>
<evidence type="ECO:0000256" key="1">
    <source>
        <dbReference type="ARBA" id="ARBA00006765"/>
    </source>
</evidence>
<accession>A0AAE0WJD2</accession>
<evidence type="ECO:0000313" key="3">
    <source>
        <dbReference type="EMBL" id="KAK3672791.1"/>
    </source>
</evidence>
<reference evidence="3" key="1">
    <citation type="submission" date="2023-07" db="EMBL/GenBank/DDBJ databases">
        <title>Black Yeasts Isolated from many extreme environments.</title>
        <authorList>
            <person name="Coleine C."/>
            <person name="Stajich J.E."/>
            <person name="Selbmann L."/>
        </authorList>
    </citation>
    <scope>NUCLEOTIDE SEQUENCE</scope>
    <source>
        <strain evidence="3">CCFEE 5485</strain>
    </source>
</reference>
<dbReference type="PANTHER" id="PTHR31495">
    <property type="entry name" value="PEROXYGENASE 3-RELATED"/>
    <property type="match status" value="1"/>
</dbReference>
<evidence type="ECO:0000256" key="2">
    <source>
        <dbReference type="SAM" id="Phobius"/>
    </source>
</evidence>
<dbReference type="AlphaFoldDB" id="A0AAE0WJD2"/>
<comment type="similarity">
    <text evidence="1">Belongs to the caleosin family.</text>
</comment>
<name>A0AAE0WJD2_9PEZI</name>
<organism evidence="3 4">
    <name type="scientific">Recurvomyces mirabilis</name>
    <dbReference type="NCBI Taxonomy" id="574656"/>
    <lineage>
        <taxon>Eukaryota</taxon>
        <taxon>Fungi</taxon>
        <taxon>Dikarya</taxon>
        <taxon>Ascomycota</taxon>
        <taxon>Pezizomycotina</taxon>
        <taxon>Dothideomycetes</taxon>
        <taxon>Dothideomycetidae</taxon>
        <taxon>Mycosphaerellales</taxon>
        <taxon>Teratosphaeriaceae</taxon>
        <taxon>Recurvomyces</taxon>
    </lineage>
</organism>
<keyword evidence="4" id="KW-1185">Reference proteome</keyword>
<keyword evidence="2" id="KW-0812">Transmembrane</keyword>
<protein>
    <recommendedName>
        <fullName evidence="5">Caleosin-domain-containing protein</fullName>
    </recommendedName>
</protein>
<dbReference type="Proteomes" id="UP001274830">
    <property type="component" value="Unassembled WGS sequence"/>
</dbReference>
<proteinExistence type="inferred from homology"/>
<dbReference type="Pfam" id="PF05042">
    <property type="entry name" value="Caleosin"/>
    <property type="match status" value="1"/>
</dbReference>
<dbReference type="GO" id="GO:0005509">
    <property type="term" value="F:calcium ion binding"/>
    <property type="evidence" value="ECO:0007669"/>
    <property type="project" value="TreeGrafter"/>
</dbReference>
<feature type="transmembrane region" description="Helical" evidence="2">
    <location>
        <begin position="139"/>
        <end position="158"/>
    </location>
</feature>